<dbReference type="InterPro" id="IPR006121">
    <property type="entry name" value="HMA_dom"/>
</dbReference>
<evidence type="ECO:0000313" key="3">
    <source>
        <dbReference type="EMBL" id="SFZ76879.1"/>
    </source>
</evidence>
<dbReference type="OrthoDB" id="9813965at2"/>
<dbReference type="InterPro" id="IPR036163">
    <property type="entry name" value="HMA_dom_sf"/>
</dbReference>
<dbReference type="STRING" id="1121279.SAMN02745887_02131"/>
<dbReference type="PANTHER" id="PTHR46594:SF4">
    <property type="entry name" value="P-TYPE CATION-TRANSPORTING ATPASE"/>
    <property type="match status" value="1"/>
</dbReference>
<dbReference type="GO" id="GO:0046872">
    <property type="term" value="F:metal ion binding"/>
    <property type="evidence" value="ECO:0007669"/>
    <property type="project" value="UniProtKB-KW"/>
</dbReference>
<evidence type="ECO:0000313" key="4">
    <source>
        <dbReference type="Proteomes" id="UP000186513"/>
    </source>
</evidence>
<feature type="domain" description="HMA" evidence="2">
    <location>
        <begin position="1"/>
        <end position="67"/>
    </location>
</feature>
<dbReference type="Proteomes" id="UP000186513">
    <property type="component" value="Unassembled WGS sequence"/>
</dbReference>
<dbReference type="PROSITE" id="PS50846">
    <property type="entry name" value="HMA_2"/>
    <property type="match status" value="1"/>
</dbReference>
<dbReference type="FunFam" id="3.30.70.100:FF:000005">
    <property type="entry name" value="Copper-exporting P-type ATPase A"/>
    <property type="match status" value="1"/>
</dbReference>
<dbReference type="InterPro" id="IPR017969">
    <property type="entry name" value="Heavy-metal-associated_CS"/>
</dbReference>
<keyword evidence="1" id="KW-0479">Metal-binding</keyword>
<accession>A0A1K2HJC6</accession>
<dbReference type="SUPFAM" id="SSF55008">
    <property type="entry name" value="HMA, heavy metal-associated domain"/>
    <property type="match status" value="1"/>
</dbReference>
<dbReference type="PANTHER" id="PTHR46594">
    <property type="entry name" value="P-TYPE CATION-TRANSPORTING ATPASE"/>
    <property type="match status" value="1"/>
</dbReference>
<dbReference type="PROSITE" id="PS01047">
    <property type="entry name" value="HMA_1"/>
    <property type="match status" value="1"/>
</dbReference>
<dbReference type="CDD" id="cd00371">
    <property type="entry name" value="HMA"/>
    <property type="match status" value="1"/>
</dbReference>
<protein>
    <submittedName>
        <fullName evidence="3">Copper chaperone</fullName>
    </submittedName>
</protein>
<dbReference type="Gene3D" id="3.30.70.100">
    <property type="match status" value="1"/>
</dbReference>
<gene>
    <name evidence="3" type="ORF">SAMN02745887_02131</name>
</gene>
<evidence type="ECO:0000256" key="1">
    <source>
        <dbReference type="ARBA" id="ARBA00022723"/>
    </source>
</evidence>
<dbReference type="EMBL" id="FPKR01000008">
    <property type="protein sequence ID" value="SFZ76879.1"/>
    <property type="molecule type" value="Genomic_DNA"/>
</dbReference>
<name>A0A1K2HJC6_9NEIS</name>
<proteinExistence type="predicted"/>
<reference evidence="3 4" key="1">
    <citation type="submission" date="2016-11" db="EMBL/GenBank/DDBJ databases">
        <authorList>
            <person name="Jaros S."/>
            <person name="Januszkiewicz K."/>
            <person name="Wedrychowicz H."/>
        </authorList>
    </citation>
    <scope>NUCLEOTIDE SEQUENCE [LARGE SCALE GENOMIC DNA]</scope>
    <source>
        <strain evidence="3 4">DSM 18899</strain>
    </source>
</reference>
<dbReference type="Pfam" id="PF00403">
    <property type="entry name" value="HMA"/>
    <property type="match status" value="1"/>
</dbReference>
<keyword evidence="4" id="KW-1185">Reference proteome</keyword>
<dbReference type="RefSeq" id="WP_084658440.1">
    <property type="nucleotide sequence ID" value="NZ_FPKR01000008.1"/>
</dbReference>
<sequence length="68" mass="7057">MEQVFQIEGMSCGGCVASVERALRAQAGVQQVAVSLADKQAKVAFDAAQMDATRLRAAIEAAGFEVVG</sequence>
<organism evidence="3 4">
    <name type="scientific">Chitinimonas taiwanensis DSM 18899</name>
    <dbReference type="NCBI Taxonomy" id="1121279"/>
    <lineage>
        <taxon>Bacteria</taxon>
        <taxon>Pseudomonadati</taxon>
        <taxon>Pseudomonadota</taxon>
        <taxon>Betaproteobacteria</taxon>
        <taxon>Neisseriales</taxon>
        <taxon>Chitinibacteraceae</taxon>
        <taxon>Chitinimonas</taxon>
    </lineage>
</organism>
<dbReference type="AlphaFoldDB" id="A0A1K2HJC6"/>
<evidence type="ECO:0000259" key="2">
    <source>
        <dbReference type="PROSITE" id="PS50846"/>
    </source>
</evidence>